<gene>
    <name evidence="3" type="ORF">TRIUR3_28812</name>
</gene>
<protein>
    <submittedName>
        <fullName evidence="3">Uncharacterized protein</fullName>
    </submittedName>
</protein>
<keyword evidence="1" id="KW-0103">Bromodomain</keyword>
<dbReference type="STRING" id="4572.M7ZB98"/>
<dbReference type="PANTHER" id="PTHR37888">
    <property type="entry name" value="DNA-BINDING BROMODOMAIN-CONTAINING PROTEIN"/>
    <property type="match status" value="1"/>
</dbReference>
<feature type="compositionally biased region" description="Basic and acidic residues" evidence="2">
    <location>
        <begin position="174"/>
        <end position="191"/>
    </location>
</feature>
<dbReference type="InterPro" id="IPR036427">
    <property type="entry name" value="Bromodomain-like_sf"/>
</dbReference>
<organism evidence="3">
    <name type="scientific">Triticum urartu</name>
    <name type="common">Red wild einkorn</name>
    <name type="synonym">Crithodium urartu</name>
    <dbReference type="NCBI Taxonomy" id="4572"/>
    <lineage>
        <taxon>Eukaryota</taxon>
        <taxon>Viridiplantae</taxon>
        <taxon>Streptophyta</taxon>
        <taxon>Embryophyta</taxon>
        <taxon>Tracheophyta</taxon>
        <taxon>Spermatophyta</taxon>
        <taxon>Magnoliopsida</taxon>
        <taxon>Liliopsida</taxon>
        <taxon>Poales</taxon>
        <taxon>Poaceae</taxon>
        <taxon>BOP clade</taxon>
        <taxon>Pooideae</taxon>
        <taxon>Triticodae</taxon>
        <taxon>Triticeae</taxon>
        <taxon>Triticinae</taxon>
        <taxon>Triticum</taxon>
    </lineage>
</organism>
<evidence type="ECO:0000313" key="3">
    <source>
        <dbReference type="EMBL" id="EMS56916.1"/>
    </source>
</evidence>
<feature type="compositionally biased region" description="Basic and acidic residues" evidence="2">
    <location>
        <begin position="56"/>
        <end position="66"/>
    </location>
</feature>
<name>M7ZB98_TRIUA</name>
<feature type="compositionally biased region" description="Basic and acidic residues" evidence="2">
    <location>
        <begin position="473"/>
        <end position="482"/>
    </location>
</feature>
<feature type="compositionally biased region" description="Basic and acidic residues" evidence="2">
    <location>
        <begin position="535"/>
        <end position="548"/>
    </location>
</feature>
<evidence type="ECO:0000256" key="1">
    <source>
        <dbReference type="ARBA" id="ARBA00023117"/>
    </source>
</evidence>
<feature type="compositionally biased region" description="Polar residues" evidence="2">
    <location>
        <begin position="76"/>
        <end position="86"/>
    </location>
</feature>
<dbReference type="InterPro" id="IPR001487">
    <property type="entry name" value="Bromodomain"/>
</dbReference>
<reference evidence="3" key="1">
    <citation type="journal article" date="2013" name="Nature">
        <title>Draft genome of the wheat A-genome progenitor Triticum urartu.</title>
        <authorList>
            <person name="Ling H.Q."/>
            <person name="Zhao S."/>
            <person name="Liu D."/>
            <person name="Wang J."/>
            <person name="Sun H."/>
            <person name="Zhang C."/>
            <person name="Fan H."/>
            <person name="Li D."/>
            <person name="Dong L."/>
            <person name="Tao Y."/>
            <person name="Gao C."/>
            <person name="Wu H."/>
            <person name="Li Y."/>
            <person name="Cui Y."/>
            <person name="Guo X."/>
            <person name="Zheng S."/>
            <person name="Wang B."/>
            <person name="Yu K."/>
            <person name="Liang Q."/>
            <person name="Yang W."/>
            <person name="Lou X."/>
            <person name="Chen J."/>
            <person name="Feng M."/>
            <person name="Jian J."/>
            <person name="Zhang X."/>
            <person name="Luo G."/>
            <person name="Jiang Y."/>
            <person name="Liu J."/>
            <person name="Wang Z."/>
            <person name="Sha Y."/>
            <person name="Zhang B."/>
            <person name="Wu H."/>
            <person name="Tang D."/>
            <person name="Shen Q."/>
            <person name="Xue P."/>
            <person name="Zou S."/>
            <person name="Wang X."/>
            <person name="Liu X."/>
            <person name="Wang F."/>
            <person name="Yang Y."/>
            <person name="An X."/>
            <person name="Dong Z."/>
            <person name="Zhang K."/>
            <person name="Zhang X."/>
            <person name="Luo M.C."/>
            <person name="Dvorak J."/>
            <person name="Tong Y."/>
            <person name="Wang J."/>
            <person name="Yang H."/>
            <person name="Li Z."/>
            <person name="Wang D."/>
            <person name="Zhang A."/>
            <person name="Wang J."/>
        </authorList>
    </citation>
    <scope>NUCLEOTIDE SEQUENCE</scope>
</reference>
<dbReference type="PANTHER" id="PTHR37888:SF11">
    <property type="entry name" value="DNA-BINDING BROMODOMAIN-CONTAINING PROTEIN"/>
    <property type="match status" value="1"/>
</dbReference>
<dbReference type="PROSITE" id="PS50014">
    <property type="entry name" value="BROMODOMAIN_2"/>
    <property type="match status" value="1"/>
</dbReference>
<feature type="compositionally biased region" description="Basic residues" evidence="2">
    <location>
        <begin position="218"/>
        <end position="227"/>
    </location>
</feature>
<dbReference type="eggNOG" id="ENOG502QR9N">
    <property type="taxonomic scope" value="Eukaryota"/>
</dbReference>
<feature type="region of interest" description="Disordered" evidence="2">
    <location>
        <begin position="412"/>
        <end position="500"/>
    </location>
</feature>
<dbReference type="CDD" id="cd04369">
    <property type="entry name" value="Bromodomain"/>
    <property type="match status" value="1"/>
</dbReference>
<feature type="region of interest" description="Disordered" evidence="2">
    <location>
        <begin position="56"/>
        <end position="240"/>
    </location>
</feature>
<dbReference type="SUPFAM" id="SSF47370">
    <property type="entry name" value="Bromodomain"/>
    <property type="match status" value="1"/>
</dbReference>
<dbReference type="Pfam" id="PF00439">
    <property type="entry name" value="Bromodomain"/>
    <property type="match status" value="1"/>
</dbReference>
<evidence type="ECO:0000256" key="2">
    <source>
        <dbReference type="SAM" id="MobiDB-lite"/>
    </source>
</evidence>
<proteinExistence type="predicted"/>
<feature type="compositionally biased region" description="Basic and acidic residues" evidence="2">
    <location>
        <begin position="200"/>
        <end position="209"/>
    </location>
</feature>
<feature type="region of interest" description="Disordered" evidence="2">
    <location>
        <begin position="535"/>
        <end position="599"/>
    </location>
</feature>
<dbReference type="AlphaFoldDB" id="M7ZB98"/>
<accession>M7ZB98</accession>
<dbReference type="Gene3D" id="1.20.920.10">
    <property type="entry name" value="Bromodomain-like"/>
    <property type="match status" value="1"/>
</dbReference>
<dbReference type="EMBL" id="KD152411">
    <property type="protein sequence ID" value="EMS56916.1"/>
    <property type="molecule type" value="Genomic_DNA"/>
</dbReference>
<feature type="compositionally biased region" description="Basic and acidic residues" evidence="2">
    <location>
        <begin position="432"/>
        <end position="444"/>
    </location>
</feature>
<dbReference type="SMART" id="SM00297">
    <property type="entry name" value="BROMO"/>
    <property type="match status" value="1"/>
</dbReference>
<sequence length="599" mass="63305">MPAEEEDFMRLVMVDSLHTHDERQWEGLEEMMALSAIGDVAFPELDTYVKEEAMEDMRAEAPREEPPGWNPALVGQSWTRTKTVSCTPDVDAGPWSLQSKVKRLKEERERSLSGETTPAFKDERETGNDSPEEAGGENGLSGEASARSCKESNSSDLKPPPGHDSGGAAADDNAEVKDEPAAGEMAAKDEASGESAAGSKEADAVKESSDVQSSASPSRKRRRRLRKVGGGDVASTSAPVPLPAAEAQPLLAFLESVRTSKSGAVFERRLESQESGKYKGTIRRHVDLEIIRSRLESGGASGGPDSACYASASEFYRDLLLLCANALVFFPRGSPEHAAATRTRALVSKRISATLQRDGLGTAGKAAPLVGGGSSTDGAKKAKADAEVAGSLLEKAAPIIVCRKRSSIAKAAAANKEKVEKEDTDEDEEFDEGKKKGSAKDKARGMRTNKGRAPVRNAAPNQKTGKASESAAADERTKKSDKMGGSGSGGKAAAAAGGVIKKRNAVDFLKRMKQNSVPSTERVSLLETLKLSATEQKKAAKADGRKEPGSSSGSKKAAETASGGRRSVGRPPKRAAAPPTPPPSKRAKDDRPTRKRGKK</sequence>
<dbReference type="OMA" id="MEEGSYV"/>
<feature type="compositionally biased region" description="Acidic residues" evidence="2">
    <location>
        <begin position="422"/>
        <end position="431"/>
    </location>
</feature>